<dbReference type="PROSITE" id="PS51296">
    <property type="entry name" value="RIESKE"/>
    <property type="match status" value="1"/>
</dbReference>
<keyword evidence="4" id="KW-0411">Iron-sulfur</keyword>
<dbReference type="eggNOG" id="COG2146">
    <property type="taxonomic scope" value="Bacteria"/>
</dbReference>
<sequence length="104" mass="11486">MHPICKVNALSNGESLSFTLNDTPCFITKHNDQFFAYQNACPHLGVTMEWQPNSFLDSDKELIQCSMHGALFLIDSGECVYGPCQGKALTPIKISQQGDTVFAE</sequence>
<dbReference type="CDD" id="cd03467">
    <property type="entry name" value="Rieske"/>
    <property type="match status" value="1"/>
</dbReference>
<evidence type="ECO:0000256" key="2">
    <source>
        <dbReference type="ARBA" id="ARBA00022723"/>
    </source>
</evidence>
<dbReference type="OrthoDB" id="9794779at2"/>
<evidence type="ECO:0000256" key="3">
    <source>
        <dbReference type="ARBA" id="ARBA00023004"/>
    </source>
</evidence>
<dbReference type="Gene3D" id="2.102.10.10">
    <property type="entry name" value="Rieske [2Fe-2S] iron-sulphur domain"/>
    <property type="match status" value="1"/>
</dbReference>
<dbReference type="PANTHER" id="PTHR40261">
    <property type="match status" value="1"/>
</dbReference>
<keyword evidence="1" id="KW-0001">2Fe-2S</keyword>
<reference evidence="6 7" key="1">
    <citation type="journal article" date="2008" name="PLoS Genet.">
        <title>Complete genome sequence of the complex carbohydrate-degrading marine bacterium, Saccharophagus degradans strain 2-40 T.</title>
        <authorList>
            <person name="Weiner R.M."/>
            <person name="Taylor L.E.II."/>
            <person name="Henrissat B."/>
            <person name="Hauser L."/>
            <person name="Land M."/>
            <person name="Coutinho P.M."/>
            <person name="Rancurel C."/>
            <person name="Saunders E.H."/>
            <person name="Longmire A.G."/>
            <person name="Zhang H."/>
            <person name="Bayer E.A."/>
            <person name="Gilbert H.J."/>
            <person name="Larimer F."/>
            <person name="Zhulin I.B."/>
            <person name="Ekborg N.A."/>
            <person name="Lamed R."/>
            <person name="Richardson P.M."/>
            <person name="Borovok I."/>
            <person name="Hutcheson S."/>
        </authorList>
    </citation>
    <scope>NUCLEOTIDE SEQUENCE [LARGE SCALE GENOMIC DNA]</scope>
    <source>
        <strain evidence="7">2-40 / ATCC 43961 / DSM 17024</strain>
    </source>
</reference>
<dbReference type="KEGG" id="sde:Sde_3370"/>
<dbReference type="Proteomes" id="UP000001947">
    <property type="component" value="Chromosome"/>
</dbReference>
<evidence type="ECO:0000313" key="7">
    <source>
        <dbReference type="Proteomes" id="UP000001947"/>
    </source>
</evidence>
<dbReference type="HOGENOM" id="CLU_055690_4_3_6"/>
<dbReference type="Pfam" id="PF00355">
    <property type="entry name" value="Rieske"/>
    <property type="match status" value="1"/>
</dbReference>
<dbReference type="GO" id="GO:0051537">
    <property type="term" value="F:2 iron, 2 sulfur cluster binding"/>
    <property type="evidence" value="ECO:0007669"/>
    <property type="project" value="UniProtKB-KW"/>
</dbReference>
<dbReference type="GeneID" id="98614987"/>
<evidence type="ECO:0000313" key="6">
    <source>
        <dbReference type="EMBL" id="ABD82625.1"/>
    </source>
</evidence>
<dbReference type="STRING" id="203122.Sde_3370"/>
<dbReference type="SUPFAM" id="SSF50022">
    <property type="entry name" value="ISP domain"/>
    <property type="match status" value="1"/>
</dbReference>
<dbReference type="PANTHER" id="PTHR40261:SF1">
    <property type="entry name" value="RIESKE DOMAIN-CONTAINING PROTEIN"/>
    <property type="match status" value="1"/>
</dbReference>
<dbReference type="AlphaFoldDB" id="Q21FA4"/>
<keyword evidence="2" id="KW-0479">Metal-binding</keyword>
<dbReference type="GO" id="GO:0046872">
    <property type="term" value="F:metal ion binding"/>
    <property type="evidence" value="ECO:0007669"/>
    <property type="project" value="UniProtKB-KW"/>
</dbReference>
<evidence type="ECO:0000256" key="4">
    <source>
        <dbReference type="ARBA" id="ARBA00023014"/>
    </source>
</evidence>
<dbReference type="InterPro" id="IPR017941">
    <property type="entry name" value="Rieske_2Fe-2S"/>
</dbReference>
<keyword evidence="7" id="KW-1185">Reference proteome</keyword>
<accession>Q21FA4</accession>
<dbReference type="RefSeq" id="WP_011469841.1">
    <property type="nucleotide sequence ID" value="NC_007912.1"/>
</dbReference>
<evidence type="ECO:0000256" key="1">
    <source>
        <dbReference type="ARBA" id="ARBA00022714"/>
    </source>
</evidence>
<keyword evidence="3" id="KW-0408">Iron</keyword>
<name>Q21FA4_SACD2</name>
<dbReference type="InterPro" id="IPR036922">
    <property type="entry name" value="Rieske_2Fe-2S_sf"/>
</dbReference>
<evidence type="ECO:0000259" key="5">
    <source>
        <dbReference type="PROSITE" id="PS51296"/>
    </source>
</evidence>
<protein>
    <submittedName>
        <fullName evidence="6">Rieske (2Fe-2S) region</fullName>
    </submittedName>
</protein>
<gene>
    <name evidence="6" type="ordered locus">Sde_3370</name>
</gene>
<dbReference type="EMBL" id="CP000282">
    <property type="protein sequence ID" value="ABD82625.1"/>
    <property type="molecule type" value="Genomic_DNA"/>
</dbReference>
<feature type="domain" description="Rieske" evidence="5">
    <location>
        <begin position="2"/>
        <end position="103"/>
    </location>
</feature>
<proteinExistence type="predicted"/>
<organism evidence="6 7">
    <name type="scientific">Saccharophagus degradans (strain 2-40 / ATCC 43961 / DSM 17024)</name>
    <dbReference type="NCBI Taxonomy" id="203122"/>
    <lineage>
        <taxon>Bacteria</taxon>
        <taxon>Pseudomonadati</taxon>
        <taxon>Pseudomonadota</taxon>
        <taxon>Gammaproteobacteria</taxon>
        <taxon>Cellvibrionales</taxon>
        <taxon>Cellvibrionaceae</taxon>
        <taxon>Saccharophagus</taxon>
    </lineage>
</organism>